<sequence length="769" mass="87408">MTIALHEILKIRILDAIRSVQPPGGWKVVVVDEASLKIIESACKMFDILEEKVTLVENLEKPRQAYQSLDAVYIITPTYESINKVIEDRKNGPLYAGVHLFFTSRPDDRLLHMVDSSLPKEYMRQRHDLFIEFHAKEAHVYSFESPSSFFKLYSPADTEFDNELRIIAKKLLSVCISMGENPLIRYQRSLDSDHATKALPYKLAMLVQNELDSYVRLNPGFPPQDSPRPRGILFIVDRTIDMYAPFLHEFTYQAMANDLLPIENGHKYEYNYTGEDGTQATKEAILDESDKIWVEIRHKHMKDCIDKLMKDFNEFLTDNQGFAEKDKAVNLNDMKKMLATLPQFQNMKEKFSVHLNIAQECMSLFERERLAETATMEQNCATGHTADGAHPKTLVEDMVPLLDNPVVSSLNKTRMLMLYIMYKNGILEEDRRKLLAHARITLEENDALNNLTLFGIKLLRASKNIKKNKKYRQKPSDDIQYEISRYIPRLKLVIESHINGQIDHTAYPYTKDPTGDPDGSKGTQQGPVSLRSARAGWYKKGQAVENRVGRIIVFVAGGVTYSELRSAYEISENEKLKKDVVIGSTHIITPQQFVDDLKVLRTRGYAQPPVQPQFQQPQLQQPQLQSTPPQLPPRQGLPPKPDNAPNYYIQPQPQSQQQQQNRYYPGGPGGYGQQQSTPPLPPPQQGYSSGGYGGYQQGYSPSGYPQGQPSYQTQAQTPYGYGIPPNQPNQQYANLQKPSSAGSSSSTSSSKPKSKLFEKFDFININRIK</sequence>
<evidence type="ECO:0000313" key="3">
    <source>
        <dbReference type="Proteomes" id="UP000684084"/>
    </source>
</evidence>
<feature type="compositionally biased region" description="Pro residues" evidence="1">
    <location>
        <begin position="629"/>
        <end position="642"/>
    </location>
</feature>
<feature type="region of interest" description="Disordered" evidence="1">
    <location>
        <begin position="505"/>
        <end position="529"/>
    </location>
</feature>
<comment type="caution">
    <text evidence="2">The sequence shown here is derived from an EMBL/GenBank/DDBJ whole genome shotgun (WGS) entry which is preliminary data.</text>
</comment>
<feature type="region of interest" description="Disordered" evidence="1">
    <location>
        <begin position="608"/>
        <end position="757"/>
    </location>
</feature>
<dbReference type="Pfam" id="PF00995">
    <property type="entry name" value="Sec1"/>
    <property type="match status" value="1"/>
</dbReference>
<evidence type="ECO:0000313" key="2">
    <source>
        <dbReference type="EMBL" id="CAB5391339.1"/>
    </source>
</evidence>
<dbReference type="InterPro" id="IPR001619">
    <property type="entry name" value="Sec1-like"/>
</dbReference>
<feature type="compositionally biased region" description="Low complexity" evidence="1">
    <location>
        <begin position="737"/>
        <end position="751"/>
    </location>
</feature>
<name>A0A915ZXX5_9GLOM</name>
<feature type="compositionally biased region" description="Low complexity" evidence="1">
    <location>
        <begin position="612"/>
        <end position="628"/>
    </location>
</feature>
<accession>A0A915ZXX5</accession>
<evidence type="ECO:0000256" key="1">
    <source>
        <dbReference type="SAM" id="MobiDB-lite"/>
    </source>
</evidence>
<dbReference type="OrthoDB" id="2228at2759"/>
<reference evidence="2" key="1">
    <citation type="submission" date="2020-05" db="EMBL/GenBank/DDBJ databases">
        <authorList>
            <person name="Rincon C."/>
            <person name="Sanders R I."/>
            <person name="Robbins C."/>
            <person name="Chaturvedi A."/>
        </authorList>
    </citation>
    <scope>NUCLEOTIDE SEQUENCE</scope>
    <source>
        <strain evidence="2">CHB12</strain>
    </source>
</reference>
<feature type="compositionally biased region" description="Low complexity" evidence="1">
    <location>
        <begin position="645"/>
        <end position="665"/>
    </location>
</feature>
<dbReference type="Proteomes" id="UP000684084">
    <property type="component" value="Unassembled WGS sequence"/>
</dbReference>
<protein>
    <recommendedName>
        <fullName evidence="4">Sec1-like protein</fullName>
    </recommendedName>
</protein>
<evidence type="ECO:0008006" key="4">
    <source>
        <dbReference type="Google" id="ProtNLM"/>
    </source>
</evidence>
<dbReference type="VEuPathDB" id="FungiDB:RhiirFUN_013555"/>
<dbReference type="PANTHER" id="PTHR11679">
    <property type="entry name" value="VESICLE PROTEIN SORTING-ASSOCIATED"/>
    <property type="match status" value="1"/>
</dbReference>
<dbReference type="AlphaFoldDB" id="A0A915ZXX5"/>
<feature type="compositionally biased region" description="Low complexity" evidence="1">
    <location>
        <begin position="697"/>
        <end position="712"/>
    </location>
</feature>
<dbReference type="EMBL" id="CAGKOT010000072">
    <property type="protein sequence ID" value="CAB5391339.1"/>
    <property type="molecule type" value="Genomic_DNA"/>
</dbReference>
<organism evidence="2 3">
    <name type="scientific">Rhizophagus irregularis</name>
    <dbReference type="NCBI Taxonomy" id="588596"/>
    <lineage>
        <taxon>Eukaryota</taxon>
        <taxon>Fungi</taxon>
        <taxon>Fungi incertae sedis</taxon>
        <taxon>Mucoromycota</taxon>
        <taxon>Glomeromycotina</taxon>
        <taxon>Glomeromycetes</taxon>
        <taxon>Glomerales</taxon>
        <taxon>Glomeraceae</taxon>
        <taxon>Rhizophagus</taxon>
    </lineage>
</organism>
<dbReference type="GO" id="GO:0016192">
    <property type="term" value="P:vesicle-mediated transport"/>
    <property type="evidence" value="ECO:0007669"/>
    <property type="project" value="InterPro"/>
</dbReference>
<proteinExistence type="predicted"/>
<gene>
    <name evidence="2" type="ORF">CHRIB12_LOCUS21922</name>
</gene>